<keyword evidence="4" id="KW-0808">Transferase</keyword>
<dbReference type="GO" id="GO:0070733">
    <property type="term" value="F:AMPylase activity"/>
    <property type="evidence" value="ECO:0007669"/>
    <property type="project" value="UniProtKB-EC"/>
</dbReference>
<evidence type="ECO:0000256" key="14">
    <source>
        <dbReference type="ARBA" id="ARBA00030885"/>
    </source>
</evidence>
<keyword evidence="8 20" id="KW-0547">Nucleotide-binding</keyword>
<feature type="site" description="Important for autoinhibition of adenylyltransferase activity" evidence="21">
    <location>
        <position position="275"/>
    </location>
</feature>
<reference evidence="27" key="1">
    <citation type="submission" date="2025-08" db="UniProtKB">
        <authorList>
            <consortium name="RefSeq"/>
        </authorList>
    </citation>
    <scope>IDENTIFICATION</scope>
    <source>
        <strain evidence="27">11010-0011.00</strain>
        <tissue evidence="27">Whole body</tissue>
    </source>
</reference>
<gene>
    <name evidence="27" type="primary">LOC115625925</name>
</gene>
<dbReference type="GeneID" id="115625925"/>
<dbReference type="GlyCosmos" id="A0A6J2TPZ1">
    <property type="glycosylation" value="1 site, No reported glycans"/>
</dbReference>
<keyword evidence="5 24" id="KW-0812">Transmembrane</keyword>
<dbReference type="Gene3D" id="1.25.40.10">
    <property type="entry name" value="Tetratricopeptide repeat domain"/>
    <property type="match status" value="1"/>
</dbReference>
<evidence type="ECO:0000256" key="22">
    <source>
        <dbReference type="PIRSR" id="PIRSR640198-4"/>
    </source>
</evidence>
<comment type="catalytic activity">
    <reaction evidence="17">
        <text>L-tyrosyl-[protein] + ATP = O-(5'-adenylyl)-L-tyrosyl-[protein] + diphosphate</text>
        <dbReference type="Rhea" id="RHEA:54288"/>
        <dbReference type="Rhea" id="RHEA-COMP:10136"/>
        <dbReference type="Rhea" id="RHEA-COMP:13846"/>
        <dbReference type="ChEBI" id="CHEBI:30616"/>
        <dbReference type="ChEBI" id="CHEBI:33019"/>
        <dbReference type="ChEBI" id="CHEBI:46858"/>
        <dbReference type="ChEBI" id="CHEBI:83624"/>
        <dbReference type="EC" id="2.7.7.108"/>
    </reaction>
</comment>
<keyword evidence="11 20" id="KW-0067">ATP-binding</keyword>
<evidence type="ECO:0000256" key="1">
    <source>
        <dbReference type="ARBA" id="ARBA00004167"/>
    </source>
</evidence>
<feature type="domain" description="Fido" evidence="25">
    <location>
        <begin position="325"/>
        <end position="460"/>
    </location>
</feature>
<dbReference type="Gene3D" id="1.10.3290.10">
    <property type="entry name" value="Fido-like domain"/>
    <property type="match status" value="1"/>
</dbReference>
<dbReference type="GO" id="GO:0005524">
    <property type="term" value="F:ATP binding"/>
    <property type="evidence" value="ECO:0007669"/>
    <property type="project" value="UniProtKB-KW"/>
</dbReference>
<comment type="catalytic activity">
    <reaction evidence="16">
        <text>L-threonyl-[protein] + ATP = 3-O-(5'-adenylyl)-L-threonyl-[protein] + diphosphate</text>
        <dbReference type="Rhea" id="RHEA:54292"/>
        <dbReference type="Rhea" id="RHEA-COMP:11060"/>
        <dbReference type="Rhea" id="RHEA-COMP:13847"/>
        <dbReference type="ChEBI" id="CHEBI:30013"/>
        <dbReference type="ChEBI" id="CHEBI:30616"/>
        <dbReference type="ChEBI" id="CHEBI:33019"/>
        <dbReference type="ChEBI" id="CHEBI:138113"/>
        <dbReference type="EC" id="2.7.7.108"/>
    </reaction>
</comment>
<evidence type="ECO:0000256" key="11">
    <source>
        <dbReference type="ARBA" id="ARBA00022840"/>
    </source>
</evidence>
<dbReference type="EC" id="2.7.7.108" evidence="15"/>
<evidence type="ECO:0000256" key="17">
    <source>
        <dbReference type="ARBA" id="ARBA00048696"/>
    </source>
</evidence>
<keyword evidence="13 24" id="KW-0472">Membrane</keyword>
<proteinExistence type="inferred from homology"/>
<dbReference type="RefSeq" id="XP_030377022.1">
    <property type="nucleotide sequence ID" value="XM_030521162.1"/>
</dbReference>
<dbReference type="AlphaFoldDB" id="A0A6J2TPZ1"/>
<keyword evidence="7" id="KW-0677">Repeat</keyword>
<dbReference type="FunFam" id="1.10.3290.10:FF:000001">
    <property type="entry name" value="adenosine monophosphate-protein transferase FICD"/>
    <property type="match status" value="1"/>
</dbReference>
<dbReference type="InterPro" id="IPR003812">
    <property type="entry name" value="Fido"/>
</dbReference>
<evidence type="ECO:0000256" key="4">
    <source>
        <dbReference type="ARBA" id="ARBA00022679"/>
    </source>
</evidence>
<dbReference type="GO" id="GO:0016020">
    <property type="term" value="C:membrane"/>
    <property type="evidence" value="ECO:0007669"/>
    <property type="project" value="UniProtKB-SubCell"/>
</dbReference>
<evidence type="ECO:0000256" key="9">
    <source>
        <dbReference type="ARBA" id="ARBA00022801"/>
    </source>
</evidence>
<dbReference type="FunFam" id="1.25.40.10:FF:000522">
    <property type="entry name" value="Protein adenylyltransferase Fic"/>
    <property type="match status" value="1"/>
</dbReference>
<evidence type="ECO:0000313" key="27">
    <source>
        <dbReference type="RefSeq" id="XP_030377022.1"/>
    </source>
</evidence>
<dbReference type="SUPFAM" id="SSF140931">
    <property type="entry name" value="Fic-like"/>
    <property type="match status" value="1"/>
</dbReference>
<evidence type="ECO:0000256" key="23">
    <source>
        <dbReference type="SAM" id="MobiDB-lite"/>
    </source>
</evidence>
<dbReference type="SUPFAM" id="SSF48452">
    <property type="entry name" value="TPR-like"/>
    <property type="match status" value="1"/>
</dbReference>
<dbReference type="InterPro" id="IPR040198">
    <property type="entry name" value="Fido_containing"/>
</dbReference>
<evidence type="ECO:0000256" key="16">
    <source>
        <dbReference type="ARBA" id="ARBA00047939"/>
    </source>
</evidence>
<keyword evidence="9" id="KW-0378">Hydrolase</keyword>
<dbReference type="Pfam" id="PF02661">
    <property type="entry name" value="Fic"/>
    <property type="match status" value="1"/>
</dbReference>
<evidence type="ECO:0000256" key="15">
    <source>
        <dbReference type="ARBA" id="ARBA00034531"/>
    </source>
</evidence>
<dbReference type="OrthoDB" id="439046at2759"/>
<feature type="active site" evidence="19">
    <location>
        <position position="403"/>
    </location>
</feature>
<evidence type="ECO:0000256" key="20">
    <source>
        <dbReference type="PIRSR" id="PIRSR640198-2"/>
    </source>
</evidence>
<evidence type="ECO:0000256" key="21">
    <source>
        <dbReference type="PIRSR" id="PIRSR640198-3"/>
    </source>
</evidence>
<evidence type="ECO:0000313" key="26">
    <source>
        <dbReference type="Proteomes" id="UP000504634"/>
    </source>
</evidence>
<feature type="compositionally biased region" description="Polar residues" evidence="23">
    <location>
        <begin position="10"/>
        <end position="33"/>
    </location>
</feature>
<dbReference type="Proteomes" id="UP000504634">
    <property type="component" value="Unplaced"/>
</dbReference>
<dbReference type="PANTHER" id="PTHR13504:SF34">
    <property type="entry name" value="PROTEIN ADENYLYLTRANSFERASE FICD"/>
    <property type="match status" value="1"/>
</dbReference>
<evidence type="ECO:0000256" key="19">
    <source>
        <dbReference type="PIRSR" id="PIRSR640198-1"/>
    </source>
</evidence>
<dbReference type="CTD" id="33897"/>
<name>A0A6J2TPZ1_DROLE</name>
<feature type="transmembrane region" description="Helical" evidence="24">
    <location>
        <begin position="52"/>
        <end position="70"/>
    </location>
</feature>
<dbReference type="GO" id="GO:0044603">
    <property type="term" value="F:protein adenylylhydrolase activity"/>
    <property type="evidence" value="ECO:0007669"/>
    <property type="project" value="UniProtKB-ARBA"/>
</dbReference>
<protein>
    <recommendedName>
        <fullName evidence="3">Protein adenylyltransferase Fic</fullName>
        <ecNumber evidence="15">2.7.7.108</ecNumber>
    </recommendedName>
    <alternativeName>
        <fullName evidence="14">De-AMPylase Fic</fullName>
    </alternativeName>
</protein>
<feature type="binding site" evidence="20">
    <location>
        <begin position="439"/>
        <end position="440"/>
    </location>
    <ligand>
        <name>ATP</name>
        <dbReference type="ChEBI" id="CHEBI:30616"/>
    </ligand>
</feature>
<evidence type="ECO:0000256" key="12">
    <source>
        <dbReference type="ARBA" id="ARBA00022989"/>
    </source>
</evidence>
<dbReference type="GO" id="GO:0030544">
    <property type="term" value="F:Hsp70 protein binding"/>
    <property type="evidence" value="ECO:0007669"/>
    <property type="project" value="UniProtKB-ARBA"/>
</dbReference>
<evidence type="ECO:0000256" key="13">
    <source>
        <dbReference type="ARBA" id="ARBA00023136"/>
    </source>
</evidence>
<accession>A0A6J2TPZ1</accession>
<dbReference type="PANTHER" id="PTHR13504">
    <property type="entry name" value="FIDO DOMAIN-CONTAINING PROTEIN DDB_G0283145"/>
    <property type="match status" value="1"/>
</dbReference>
<feature type="glycosylation site" description="N-linked (GlcNAc...) asparagine" evidence="22">
    <location>
        <position position="316"/>
    </location>
</feature>
<comment type="catalytic activity">
    <reaction evidence="18">
        <text>3-O-(5'-adenylyl)-L-threonyl-[protein] + H2O = L-threonyl-[protein] + AMP + H(+)</text>
        <dbReference type="Rhea" id="RHEA:55932"/>
        <dbReference type="Rhea" id="RHEA-COMP:11060"/>
        <dbReference type="Rhea" id="RHEA-COMP:13847"/>
        <dbReference type="ChEBI" id="CHEBI:15377"/>
        <dbReference type="ChEBI" id="CHEBI:15378"/>
        <dbReference type="ChEBI" id="CHEBI:30013"/>
        <dbReference type="ChEBI" id="CHEBI:138113"/>
        <dbReference type="ChEBI" id="CHEBI:456215"/>
    </reaction>
</comment>
<evidence type="ECO:0000256" key="6">
    <source>
        <dbReference type="ARBA" id="ARBA00022695"/>
    </source>
</evidence>
<feature type="binding site" evidence="20">
    <location>
        <position position="447"/>
    </location>
    <ligand>
        <name>ATP</name>
        <dbReference type="ChEBI" id="CHEBI:30616"/>
    </ligand>
</feature>
<keyword evidence="12 24" id="KW-1133">Transmembrane helix</keyword>
<comment type="similarity">
    <text evidence="2">Belongs to the fic family.</text>
</comment>
<evidence type="ECO:0000256" key="7">
    <source>
        <dbReference type="ARBA" id="ARBA00022737"/>
    </source>
</evidence>
<evidence type="ECO:0000256" key="18">
    <source>
        <dbReference type="ARBA" id="ARBA00049297"/>
    </source>
</evidence>
<feature type="region of interest" description="Disordered" evidence="23">
    <location>
        <begin position="1"/>
        <end position="35"/>
    </location>
</feature>
<evidence type="ECO:0000256" key="24">
    <source>
        <dbReference type="SAM" id="Phobius"/>
    </source>
</evidence>
<evidence type="ECO:0000256" key="2">
    <source>
        <dbReference type="ARBA" id="ARBA00009742"/>
    </source>
</evidence>
<evidence type="ECO:0000256" key="5">
    <source>
        <dbReference type="ARBA" id="ARBA00022692"/>
    </source>
</evidence>
<evidence type="ECO:0000256" key="3">
    <source>
        <dbReference type="ARBA" id="ARBA00014915"/>
    </source>
</evidence>
<sequence length="519" mass="58656">MGIVGKDKTPTTLDNCSDECSVSGPTPPTNTNKVYPRKRSAGIERKSFRITLSYRFALFMILGSFVAYVFHTVTHSQMGVGGWLGGVWRLRQMYRLPTAHYLQTRDEFAVYSVEELNAFKEYYDKSVSDSVGTSYTEAEQTNIKEALGALRLAQEMHLANKDEKALRLFEHALALAPKHPEILLRYGEFLEHKQRNIVLADQYYFQALTINPSNSEALANHQRTAGVVQSLDERRLASLDAKRDALSAIHEANSALRRAKKEAYFQHIYHSVGIEGNTMTLAQTRSILETRTAIDGKSIDEHNEILGMDLAMKYINASLVQKMEVTLKDILEIHRRVLGHVDPIEGGEFRRNQVYVGGHVPPGPGDLALLMQRFERWINSEQSMSLHPVNYAALAHYKLVHIHPFIDGNGRTSRLLMNTLLMRAGYPPVIIPKQQRSKYYHFLKLANEGDIRPFVRFIADCTEKTLDLYLWATSDLPQQIPMLVQTEGGELTKLEQYAHTMPPEFYESGSGSGSEASPP</sequence>
<dbReference type="InterPro" id="IPR011990">
    <property type="entry name" value="TPR-like_helical_dom_sf"/>
</dbReference>
<evidence type="ECO:0000256" key="8">
    <source>
        <dbReference type="ARBA" id="ARBA00022741"/>
    </source>
</evidence>
<feature type="binding site" evidence="20">
    <location>
        <begin position="407"/>
        <end position="414"/>
    </location>
    <ligand>
        <name>ATP</name>
        <dbReference type="ChEBI" id="CHEBI:30616"/>
    </ligand>
</feature>
<evidence type="ECO:0000256" key="10">
    <source>
        <dbReference type="ARBA" id="ARBA00022803"/>
    </source>
</evidence>
<organism evidence="26 27">
    <name type="scientific">Drosophila lebanonensis</name>
    <name type="common">Fruit fly</name>
    <name type="synonym">Scaptodrosophila lebanonensis</name>
    <dbReference type="NCBI Taxonomy" id="7225"/>
    <lineage>
        <taxon>Eukaryota</taxon>
        <taxon>Metazoa</taxon>
        <taxon>Ecdysozoa</taxon>
        <taxon>Arthropoda</taxon>
        <taxon>Hexapoda</taxon>
        <taxon>Insecta</taxon>
        <taxon>Pterygota</taxon>
        <taxon>Neoptera</taxon>
        <taxon>Endopterygota</taxon>
        <taxon>Diptera</taxon>
        <taxon>Brachycera</taxon>
        <taxon>Muscomorpha</taxon>
        <taxon>Ephydroidea</taxon>
        <taxon>Drosophilidae</taxon>
        <taxon>Scaptodrosophila</taxon>
    </lineage>
</organism>
<dbReference type="PROSITE" id="PS51459">
    <property type="entry name" value="FIDO"/>
    <property type="match status" value="1"/>
</dbReference>
<comment type="subcellular location">
    <subcellularLocation>
        <location evidence="1">Membrane</location>
        <topology evidence="1">Single-pass membrane protein</topology>
    </subcellularLocation>
</comment>
<feature type="binding site" evidence="20">
    <location>
        <begin position="356"/>
        <end position="359"/>
    </location>
    <ligand>
        <name>ATP</name>
        <dbReference type="ChEBI" id="CHEBI:30616"/>
    </ligand>
</feature>
<dbReference type="InterPro" id="IPR036597">
    <property type="entry name" value="Fido-like_dom_sf"/>
</dbReference>
<keyword evidence="26" id="KW-1185">Reference proteome</keyword>
<keyword evidence="6 27" id="KW-0548">Nucleotidyltransferase</keyword>
<keyword evidence="10" id="KW-0802">TPR repeat</keyword>
<evidence type="ECO:0000259" key="25">
    <source>
        <dbReference type="PROSITE" id="PS51459"/>
    </source>
</evidence>